<proteinExistence type="inferred from homology"/>
<evidence type="ECO:0000256" key="6">
    <source>
        <dbReference type="SAM" id="MobiDB-lite"/>
    </source>
</evidence>
<dbReference type="OrthoDB" id="154356at2759"/>
<comment type="similarity">
    <text evidence="5">Belongs to the TAF10 family.</text>
</comment>
<feature type="compositionally biased region" description="Basic and acidic residues" evidence="6">
    <location>
        <begin position="47"/>
        <end position="60"/>
    </location>
</feature>
<feature type="compositionally biased region" description="Gly residues" evidence="6">
    <location>
        <begin position="165"/>
        <end position="193"/>
    </location>
</feature>
<keyword evidence="3" id="KW-0804">Transcription</keyword>
<dbReference type="AlphaFoldDB" id="A0A0D6EPJ6"/>
<dbReference type="PANTHER" id="PTHR21242">
    <property type="entry name" value="TRANSCRIPTION INITIATION FACTOR TFIID SUBUNIT 10"/>
    <property type="match status" value="1"/>
</dbReference>
<dbReference type="GO" id="GO:0005669">
    <property type="term" value="C:transcription factor TFIID complex"/>
    <property type="evidence" value="ECO:0007669"/>
    <property type="project" value="TreeGrafter"/>
</dbReference>
<gene>
    <name evidence="7" type="primary">SPOSA6832_03266</name>
</gene>
<evidence type="ECO:0000256" key="4">
    <source>
        <dbReference type="ARBA" id="ARBA00023242"/>
    </source>
</evidence>
<organism evidence="7 8">
    <name type="scientific">Sporidiobolus salmonicolor</name>
    <name type="common">Yeast-like fungus</name>
    <name type="synonym">Sporobolomyces salmonicolor</name>
    <dbReference type="NCBI Taxonomy" id="5005"/>
    <lineage>
        <taxon>Eukaryota</taxon>
        <taxon>Fungi</taxon>
        <taxon>Dikarya</taxon>
        <taxon>Basidiomycota</taxon>
        <taxon>Pucciniomycotina</taxon>
        <taxon>Microbotryomycetes</taxon>
        <taxon>Sporidiobolales</taxon>
        <taxon>Sporidiobolaceae</taxon>
        <taxon>Sporobolomyces</taxon>
    </lineage>
</organism>
<feature type="region of interest" description="Disordered" evidence="6">
    <location>
        <begin position="165"/>
        <end position="198"/>
    </location>
</feature>
<dbReference type="EMBL" id="CENE01000015">
    <property type="protein sequence ID" value="CEQ41535.1"/>
    <property type="molecule type" value="Genomic_DNA"/>
</dbReference>
<protein>
    <submittedName>
        <fullName evidence="7">SPOSA6832_03266-mRNA-1:cds</fullName>
    </submittedName>
</protein>
<accession>A0A0D6EPJ6</accession>
<evidence type="ECO:0000256" key="2">
    <source>
        <dbReference type="ARBA" id="ARBA00023015"/>
    </source>
</evidence>
<dbReference type="InterPro" id="IPR003923">
    <property type="entry name" value="TAF10"/>
</dbReference>
<dbReference type="Proteomes" id="UP000243876">
    <property type="component" value="Unassembled WGS sequence"/>
</dbReference>
<keyword evidence="8" id="KW-1185">Reference proteome</keyword>
<keyword evidence="4" id="KW-0539">Nucleus</keyword>
<sequence>MNPNDLFLRAQPQPPPGPSTSASPSKQQQQQQQQHNGTAPPPPPADDTPKSKKDFDQERRDLELAELLDMMDDYKPIVSSALFLPGQIPDEVTDFYLQRAGFDTNDVRVSVSTPSAPSPPAVPSFTDSSLLRNSKRLLALAAQRFISSISQDAHGYAMSRANAGTGGRGGGGGAQGPAGGAGAGGASGQGGGKAKGRQRTVLTMEDLSAALQQYGVNGSRAAYYL</sequence>
<evidence type="ECO:0000313" key="8">
    <source>
        <dbReference type="Proteomes" id="UP000243876"/>
    </source>
</evidence>
<dbReference type="GO" id="GO:0016251">
    <property type="term" value="F:RNA polymerase II general transcription initiation factor activity"/>
    <property type="evidence" value="ECO:0007669"/>
    <property type="project" value="TreeGrafter"/>
</dbReference>
<dbReference type="GO" id="GO:0006367">
    <property type="term" value="P:transcription initiation at RNA polymerase II promoter"/>
    <property type="evidence" value="ECO:0007669"/>
    <property type="project" value="TreeGrafter"/>
</dbReference>
<comment type="subcellular location">
    <subcellularLocation>
        <location evidence="1">Nucleus</location>
    </subcellularLocation>
</comment>
<dbReference type="Pfam" id="PF03540">
    <property type="entry name" value="TAF10"/>
    <property type="match status" value="1"/>
</dbReference>
<feature type="compositionally biased region" description="Low complexity" evidence="6">
    <location>
        <begin position="19"/>
        <end position="34"/>
    </location>
</feature>
<feature type="region of interest" description="Disordered" evidence="6">
    <location>
        <begin position="1"/>
        <end position="60"/>
    </location>
</feature>
<evidence type="ECO:0000256" key="5">
    <source>
        <dbReference type="ARBA" id="ARBA00025730"/>
    </source>
</evidence>
<evidence type="ECO:0000256" key="1">
    <source>
        <dbReference type="ARBA" id="ARBA00004123"/>
    </source>
</evidence>
<evidence type="ECO:0000313" key="7">
    <source>
        <dbReference type="EMBL" id="CEQ41535.1"/>
    </source>
</evidence>
<evidence type="ECO:0000256" key="3">
    <source>
        <dbReference type="ARBA" id="ARBA00023163"/>
    </source>
</evidence>
<dbReference type="GO" id="GO:0000124">
    <property type="term" value="C:SAGA complex"/>
    <property type="evidence" value="ECO:0007669"/>
    <property type="project" value="TreeGrafter"/>
</dbReference>
<dbReference type="CDD" id="cd07982">
    <property type="entry name" value="HFD_TAF10"/>
    <property type="match status" value="1"/>
</dbReference>
<name>A0A0D6EPJ6_SPOSA</name>
<keyword evidence="2" id="KW-0805">Transcription regulation</keyword>
<dbReference type="PANTHER" id="PTHR21242:SF0">
    <property type="entry name" value="TRANSCRIPTION INITIATION FACTOR TFIID SUBUNIT 10"/>
    <property type="match status" value="1"/>
</dbReference>
<dbReference type="GO" id="GO:1990841">
    <property type="term" value="F:promoter-specific chromatin binding"/>
    <property type="evidence" value="ECO:0007669"/>
    <property type="project" value="TreeGrafter"/>
</dbReference>
<reference evidence="8" key="1">
    <citation type="submission" date="2015-02" db="EMBL/GenBank/DDBJ databases">
        <authorList>
            <person name="Gon?alves P."/>
        </authorList>
    </citation>
    <scope>NUCLEOTIDE SEQUENCE [LARGE SCALE GENOMIC DNA]</scope>
</reference>